<dbReference type="Proteomes" id="UP000597853">
    <property type="component" value="Unassembled WGS sequence"/>
</dbReference>
<organism evidence="1 2">
    <name type="scientific">Streptomyces pseudogriseolus</name>
    <name type="common">Streptomyces gancidicus</name>
    <name type="synonym">Streptomyces rubiginosus</name>
    <dbReference type="NCBI Taxonomy" id="36817"/>
    <lineage>
        <taxon>Bacteria</taxon>
        <taxon>Bacillati</taxon>
        <taxon>Actinomycetota</taxon>
        <taxon>Actinomycetes</taxon>
        <taxon>Kitasatosporales</taxon>
        <taxon>Streptomycetaceae</taxon>
        <taxon>Streptomyces</taxon>
        <taxon>Streptomyces pseudogriseolus group</taxon>
    </lineage>
</organism>
<dbReference type="EMBL" id="BMTX01000037">
    <property type="protein sequence ID" value="GGS76470.1"/>
    <property type="molecule type" value="Genomic_DNA"/>
</dbReference>
<accession>A0ABQ2TMA1</accession>
<sequence>MSRTTACRVTEEMDTVPGQAACSCEQEMVTGGRRCTGWESATARAIAQATRVSVANGRKGPCCSWLPTGSTAI</sequence>
<protein>
    <submittedName>
        <fullName evidence="1">Uncharacterized protein</fullName>
    </submittedName>
</protein>
<name>A0ABQ2TMA1_STREZ</name>
<comment type="caution">
    <text evidence="1">The sequence shown here is derived from an EMBL/GenBank/DDBJ whole genome shotgun (WGS) entry which is preliminary data.</text>
</comment>
<evidence type="ECO:0000313" key="2">
    <source>
        <dbReference type="Proteomes" id="UP000597853"/>
    </source>
</evidence>
<keyword evidence="2" id="KW-1185">Reference proteome</keyword>
<evidence type="ECO:0000313" key="1">
    <source>
        <dbReference type="EMBL" id="GGS76470.1"/>
    </source>
</evidence>
<gene>
    <name evidence="1" type="ORF">GCM10010285_63670</name>
</gene>
<proteinExistence type="predicted"/>
<reference evidence="2" key="1">
    <citation type="journal article" date="2019" name="Int. J. Syst. Evol. Microbiol.">
        <title>The Global Catalogue of Microorganisms (GCM) 10K type strain sequencing project: providing services to taxonomists for standard genome sequencing and annotation.</title>
        <authorList>
            <consortium name="The Broad Institute Genomics Platform"/>
            <consortium name="The Broad Institute Genome Sequencing Center for Infectious Disease"/>
            <person name="Wu L."/>
            <person name="Ma J."/>
        </authorList>
    </citation>
    <scope>NUCLEOTIDE SEQUENCE [LARGE SCALE GENOMIC DNA]</scope>
    <source>
        <strain evidence="2">JCM 4416</strain>
    </source>
</reference>